<evidence type="ECO:0000313" key="3">
    <source>
        <dbReference type="Proteomes" id="UP001597511"/>
    </source>
</evidence>
<protein>
    <recommendedName>
        <fullName evidence="4">DUF3863 domain-containing protein</fullName>
    </recommendedName>
</protein>
<evidence type="ECO:0000313" key="2">
    <source>
        <dbReference type="EMBL" id="MFD2920673.1"/>
    </source>
</evidence>
<keyword evidence="3" id="KW-1185">Reference proteome</keyword>
<proteinExistence type="predicted"/>
<evidence type="ECO:0008006" key="4">
    <source>
        <dbReference type="Google" id="ProtNLM"/>
    </source>
</evidence>
<accession>A0ABW6A912</accession>
<dbReference type="Proteomes" id="UP001597511">
    <property type="component" value="Unassembled WGS sequence"/>
</dbReference>
<sequence>MNKIIKLYLLPLLLVQLFACGQSKKQLSYHMDGKGITREALENYLDRAATMAEFLTVDPYVIDATYPGKEDDIRLIKNLGVKFVGRAIYRWGKEKALNDPAYLESAKKLAERVHGEDKDIIFQGGIFEAVTPEVNLVAIPAWTFEALGLQPEQRHFRYDSMLNLKKTYVDHWGPGSSVPDITRVETKLWMMFLAGSYINIGCEALHYGQIALVGMEDEGFKHWRSYMEQVRRYAAKHARRQWVLLDAHTPSGGMVVDGKSLLDFNAYPLRIKEVVDKPMEGILEKGYLDAFYGRSLGGITPSGWKNDALPYLLEVDNFGCSAKPGVADTTAHFVWGYDEITWFCLQTEAYRNDWLRYAYNFIKETDKNGFLAMPVSRLMDRGKGYPIVKTRANTASAAVPDGLNLEETIKDIWNKETR</sequence>
<comment type="caution">
    <text evidence="2">The sequence shown here is derived from an EMBL/GenBank/DDBJ whole genome shotgun (WGS) entry which is preliminary data.</text>
</comment>
<reference evidence="3" key="1">
    <citation type="journal article" date="2019" name="Int. J. Syst. Evol. Microbiol.">
        <title>The Global Catalogue of Microorganisms (GCM) 10K type strain sequencing project: providing services to taxonomists for standard genome sequencing and annotation.</title>
        <authorList>
            <consortium name="The Broad Institute Genomics Platform"/>
            <consortium name="The Broad Institute Genome Sequencing Center for Infectious Disease"/>
            <person name="Wu L."/>
            <person name="Ma J."/>
        </authorList>
    </citation>
    <scope>NUCLEOTIDE SEQUENCE [LARGE SCALE GENOMIC DNA]</scope>
    <source>
        <strain evidence="3">KCTC 23299</strain>
    </source>
</reference>
<keyword evidence="1" id="KW-0732">Signal</keyword>
<gene>
    <name evidence="2" type="ORF">ACFS6H_13195</name>
</gene>
<name>A0ABW6A912_9BACT</name>
<dbReference type="RefSeq" id="WP_386099478.1">
    <property type="nucleotide sequence ID" value="NZ_JBHUOZ010000003.1"/>
</dbReference>
<dbReference type="EMBL" id="JBHUOZ010000003">
    <property type="protein sequence ID" value="MFD2920673.1"/>
    <property type="molecule type" value="Genomic_DNA"/>
</dbReference>
<feature type="signal peptide" evidence="1">
    <location>
        <begin position="1"/>
        <end position="21"/>
    </location>
</feature>
<feature type="chain" id="PRO_5046441096" description="DUF3863 domain-containing protein" evidence="1">
    <location>
        <begin position="22"/>
        <end position="418"/>
    </location>
</feature>
<evidence type="ECO:0000256" key="1">
    <source>
        <dbReference type="SAM" id="SignalP"/>
    </source>
</evidence>
<organism evidence="2 3">
    <name type="scientific">Terrimonas rubra</name>
    <dbReference type="NCBI Taxonomy" id="1035890"/>
    <lineage>
        <taxon>Bacteria</taxon>
        <taxon>Pseudomonadati</taxon>
        <taxon>Bacteroidota</taxon>
        <taxon>Chitinophagia</taxon>
        <taxon>Chitinophagales</taxon>
        <taxon>Chitinophagaceae</taxon>
        <taxon>Terrimonas</taxon>
    </lineage>
</organism>